<dbReference type="KEGG" id="sod:Sant_P0265"/>
<dbReference type="SMART" id="SM00347">
    <property type="entry name" value="HTH_MARR"/>
    <property type="match status" value="1"/>
</dbReference>
<dbReference type="PANTHER" id="PTHR42756">
    <property type="entry name" value="TRANSCRIPTIONAL REGULATOR, MARR"/>
    <property type="match status" value="1"/>
</dbReference>
<dbReference type="PRINTS" id="PR00598">
    <property type="entry name" value="HTHMARR"/>
</dbReference>
<evidence type="ECO:0000313" key="6">
    <source>
        <dbReference type="Proteomes" id="UP000019028"/>
    </source>
</evidence>
<name>W0I4F8_9GAMM</name>
<proteinExistence type="predicted"/>
<geneLocation type="plasmid" evidence="5 6">
    <name>pHS1</name>
</geneLocation>
<dbReference type="PATRIC" id="fig|1239307.3.peg.4815"/>
<dbReference type="InterPro" id="IPR011991">
    <property type="entry name" value="ArsR-like_HTH"/>
</dbReference>
<dbReference type="InterPro" id="IPR036390">
    <property type="entry name" value="WH_DNA-bd_sf"/>
</dbReference>
<organism evidence="5 6">
    <name type="scientific">Sodalis praecaptivus</name>
    <dbReference type="NCBI Taxonomy" id="1239307"/>
    <lineage>
        <taxon>Bacteria</taxon>
        <taxon>Pseudomonadati</taxon>
        <taxon>Pseudomonadota</taxon>
        <taxon>Gammaproteobacteria</taxon>
        <taxon>Enterobacterales</taxon>
        <taxon>Bruguierivoracaceae</taxon>
        <taxon>Sodalis</taxon>
    </lineage>
</organism>
<reference evidence="5 6" key="1">
    <citation type="journal article" date="2014" name="Genome Biol. Evol.">
        <title>Genome degeneration and adaptation in a nascent stage of symbiosis.</title>
        <authorList>
            <person name="Oakeson K.F."/>
            <person name="Gil R."/>
            <person name="Clayton A.L."/>
            <person name="Dunn D.M."/>
            <person name="von Niederhausern A.C."/>
            <person name="Hamil C."/>
            <person name="Aoyagi A."/>
            <person name="Duval B."/>
            <person name="Baca A."/>
            <person name="Silva F.J."/>
            <person name="Vallier A."/>
            <person name="Jackson D.G."/>
            <person name="Latorre A."/>
            <person name="Weiss R.B."/>
            <person name="Heddi A."/>
            <person name="Moya A."/>
            <person name="Dale C."/>
        </authorList>
    </citation>
    <scope>NUCLEOTIDE SEQUENCE [LARGE SCALE GENOMIC DNA]</scope>
    <source>
        <strain evidence="5 6">HS1</strain>
        <plasmid evidence="6">Plasmid pHS1</plasmid>
    </source>
</reference>
<gene>
    <name evidence="5" type="ORF">Sant_P0265</name>
</gene>
<evidence type="ECO:0000256" key="2">
    <source>
        <dbReference type="ARBA" id="ARBA00023125"/>
    </source>
</evidence>
<feature type="domain" description="HTH marR-type" evidence="4">
    <location>
        <begin position="29"/>
        <end position="165"/>
    </location>
</feature>
<accession>W0I4F8</accession>
<dbReference type="HOGENOM" id="CLU_083287_15_4_6"/>
<dbReference type="EMBL" id="CP006570">
    <property type="protein sequence ID" value="AHF79303.1"/>
    <property type="molecule type" value="Genomic_DNA"/>
</dbReference>
<dbReference type="Gene3D" id="1.10.10.10">
    <property type="entry name" value="Winged helix-like DNA-binding domain superfamily/Winged helix DNA-binding domain"/>
    <property type="match status" value="1"/>
</dbReference>
<keyword evidence="3" id="KW-0804">Transcription</keyword>
<dbReference type="CDD" id="cd00090">
    <property type="entry name" value="HTH_ARSR"/>
    <property type="match status" value="1"/>
</dbReference>
<dbReference type="PANTHER" id="PTHR42756:SF1">
    <property type="entry name" value="TRANSCRIPTIONAL REPRESSOR OF EMRAB OPERON"/>
    <property type="match status" value="1"/>
</dbReference>
<evidence type="ECO:0000313" key="5">
    <source>
        <dbReference type="EMBL" id="AHF79303.1"/>
    </source>
</evidence>
<keyword evidence="2" id="KW-0238">DNA-binding</keyword>
<keyword evidence="6" id="KW-1185">Reference proteome</keyword>
<dbReference type="GO" id="GO:0003700">
    <property type="term" value="F:DNA-binding transcription factor activity"/>
    <property type="evidence" value="ECO:0007669"/>
    <property type="project" value="InterPro"/>
</dbReference>
<dbReference type="InterPro" id="IPR036388">
    <property type="entry name" value="WH-like_DNA-bd_sf"/>
</dbReference>
<dbReference type="AlphaFoldDB" id="W0I4F8"/>
<dbReference type="Pfam" id="PF01047">
    <property type="entry name" value="MarR"/>
    <property type="match status" value="1"/>
</dbReference>
<dbReference type="GO" id="GO:0003677">
    <property type="term" value="F:DNA binding"/>
    <property type="evidence" value="ECO:0007669"/>
    <property type="project" value="UniProtKB-KW"/>
</dbReference>
<keyword evidence="5" id="KW-0614">Plasmid</keyword>
<evidence type="ECO:0000259" key="4">
    <source>
        <dbReference type="PROSITE" id="PS50995"/>
    </source>
</evidence>
<protein>
    <submittedName>
        <fullName evidence="5">MarR family transcriptional regulator</fullName>
    </submittedName>
</protein>
<dbReference type="InterPro" id="IPR000835">
    <property type="entry name" value="HTH_MarR-typ"/>
</dbReference>
<evidence type="ECO:0000256" key="3">
    <source>
        <dbReference type="ARBA" id="ARBA00023163"/>
    </source>
</evidence>
<keyword evidence="1" id="KW-0805">Transcription regulation</keyword>
<sequence length="183" mass="20859">MNMCNMHTLVNRIEGVNKYMHNTHKNFNVEELHDALLTIVGTFNRPQRDELMIKESGIQLDRALFPLLVQIGRFGPIGIVELADRVGRDYTTVSRQVAKLEETGLAQRQKNPKDRRINEAAITLAGKGMTEKIDTARAQIYSGIFQQWCEDDCIVLTRLLQKFVVDFTAKEQGRNDETMNPPA</sequence>
<dbReference type="PROSITE" id="PS50995">
    <property type="entry name" value="HTH_MARR_2"/>
    <property type="match status" value="1"/>
</dbReference>
<dbReference type="Proteomes" id="UP000019028">
    <property type="component" value="Plasmid pHS1"/>
</dbReference>
<dbReference type="SUPFAM" id="SSF46785">
    <property type="entry name" value="Winged helix' DNA-binding domain"/>
    <property type="match status" value="1"/>
</dbReference>
<evidence type="ECO:0000256" key="1">
    <source>
        <dbReference type="ARBA" id="ARBA00023015"/>
    </source>
</evidence>